<dbReference type="InterPro" id="IPR008284">
    <property type="entry name" value="MoCF_biosynth_CS"/>
</dbReference>
<dbReference type="InterPro" id="IPR001453">
    <property type="entry name" value="MoaB/Mog_dom"/>
</dbReference>
<dbReference type="GO" id="GO:0061799">
    <property type="term" value="F:cyclic pyranopterin monophosphate synthase activity"/>
    <property type="evidence" value="ECO:0007669"/>
    <property type="project" value="UniProtKB-UniRule"/>
</dbReference>
<dbReference type="HAMAP" id="MF_01224_B">
    <property type="entry name" value="MoaC_B"/>
    <property type="match status" value="1"/>
</dbReference>
<dbReference type="NCBIfam" id="NF002947">
    <property type="entry name" value="PRK03604.1"/>
    <property type="match status" value="1"/>
</dbReference>
<proteinExistence type="inferred from homology"/>
<dbReference type="InterPro" id="IPR012247">
    <property type="entry name" value="MoaC_MogA"/>
</dbReference>
<dbReference type="NCBIfam" id="NF006870">
    <property type="entry name" value="PRK09364.1"/>
    <property type="match status" value="1"/>
</dbReference>
<dbReference type="InterPro" id="IPR023045">
    <property type="entry name" value="MoaC"/>
</dbReference>
<dbReference type="EMBL" id="FXBB01000051">
    <property type="protein sequence ID" value="SMG49992.1"/>
    <property type="molecule type" value="Genomic_DNA"/>
</dbReference>
<dbReference type="PANTHER" id="PTHR43764:SF1">
    <property type="entry name" value="MOLYBDOPTERIN MOLYBDOTRANSFERASE"/>
    <property type="match status" value="1"/>
</dbReference>
<sequence>MGFTHMDKEGHPWMVDVSDKERTDRSATAEGWVLMSQEISRAVLEGKNTKGDVLTVAEVAGVSAVKKASDLIPLCHPLRIDHCSVICQVKDRGVHITCKVKAGDVTGVEMEALTGVSVAALTVYDMCKAMDKGMEIEGIRLLEKTGGKSGDWVRTVSPPKEKELSSGLSVGILTVSDKGSVGERVDTSGPALARLAEAEGFSPEAFALVPDDRSAIAETLIDWTDNKDLCLILITGGTGLSPRDVTPEAVLSVADREVPGLGERMRSYSLAFTDRAVLSRALAVTRGKTLILAMPGSERGASQCFNGVKSVLRHGIDTLRGHSENCGHSHP</sequence>
<feature type="active site" evidence="6">
    <location>
        <position position="125"/>
    </location>
</feature>
<dbReference type="SUPFAM" id="SSF53218">
    <property type="entry name" value="Molybdenum cofactor biosynthesis proteins"/>
    <property type="match status" value="1"/>
</dbReference>
<comment type="catalytic activity">
    <reaction evidence="1 6">
        <text>(8S)-3',8-cyclo-7,8-dihydroguanosine 5'-triphosphate = cyclic pyranopterin phosphate + diphosphate</text>
        <dbReference type="Rhea" id="RHEA:49580"/>
        <dbReference type="ChEBI" id="CHEBI:33019"/>
        <dbReference type="ChEBI" id="CHEBI:59648"/>
        <dbReference type="ChEBI" id="CHEBI:131766"/>
        <dbReference type="EC" id="4.6.1.17"/>
    </reaction>
</comment>
<dbReference type="RefSeq" id="WP_085545648.1">
    <property type="nucleotide sequence ID" value="NZ_FXBB01000051.1"/>
</dbReference>
<keyword evidence="9" id="KW-1185">Reference proteome</keyword>
<feature type="binding site" evidence="6">
    <location>
        <begin position="74"/>
        <end position="76"/>
    </location>
    <ligand>
        <name>substrate</name>
    </ligand>
</feature>
<dbReference type="PROSITE" id="PS01078">
    <property type="entry name" value="MOCF_BIOSYNTHESIS_1"/>
    <property type="match status" value="1"/>
</dbReference>
<evidence type="ECO:0000256" key="4">
    <source>
        <dbReference type="ARBA" id="ARBA00023150"/>
    </source>
</evidence>
<reference evidence="9" key="1">
    <citation type="submission" date="2017-04" db="EMBL/GenBank/DDBJ databases">
        <authorList>
            <person name="Varghese N."/>
            <person name="Submissions S."/>
        </authorList>
    </citation>
    <scope>NUCLEOTIDE SEQUENCE [LARGE SCALE GENOMIC DNA]</scope>
    <source>
        <strain evidence="9">USBA 82</strain>
    </source>
</reference>
<dbReference type="InterPro" id="IPR036425">
    <property type="entry name" value="MoaB/Mog-like_dom_sf"/>
</dbReference>
<dbReference type="CDD" id="cd01420">
    <property type="entry name" value="MoaC_PE"/>
    <property type="match status" value="1"/>
</dbReference>
<evidence type="ECO:0000256" key="5">
    <source>
        <dbReference type="ARBA" id="ARBA00023239"/>
    </source>
</evidence>
<evidence type="ECO:0000256" key="2">
    <source>
        <dbReference type="ARBA" id="ARBA00005046"/>
    </source>
</evidence>
<evidence type="ECO:0000259" key="7">
    <source>
        <dbReference type="SMART" id="SM00852"/>
    </source>
</evidence>
<dbReference type="AlphaFoldDB" id="A0A1X7L9M9"/>
<accession>A0A1X7L9M9</accession>
<feature type="binding site" evidence="6">
    <location>
        <begin position="110"/>
        <end position="111"/>
    </location>
    <ligand>
        <name>substrate</name>
    </ligand>
</feature>
<dbReference type="Pfam" id="PF01967">
    <property type="entry name" value="MoaC"/>
    <property type="match status" value="1"/>
</dbReference>
<comment type="pathway">
    <text evidence="2 6">Cofactor biosynthesis; molybdopterin biosynthesis.</text>
</comment>
<keyword evidence="5 6" id="KW-0456">Lyase</keyword>
<evidence type="ECO:0000256" key="6">
    <source>
        <dbReference type="HAMAP-Rule" id="MF_01224"/>
    </source>
</evidence>
<dbReference type="GO" id="GO:0006777">
    <property type="term" value="P:Mo-molybdopterin cofactor biosynthetic process"/>
    <property type="evidence" value="ECO:0007669"/>
    <property type="project" value="UniProtKB-UniRule"/>
</dbReference>
<dbReference type="CDD" id="cd00886">
    <property type="entry name" value="MogA_MoaB"/>
    <property type="match status" value="1"/>
</dbReference>
<dbReference type="SUPFAM" id="SSF55040">
    <property type="entry name" value="Molybdenum cofactor biosynthesis protein C, MoaC"/>
    <property type="match status" value="1"/>
</dbReference>
<comment type="similarity">
    <text evidence="6">Belongs to the MoaC family.</text>
</comment>
<gene>
    <name evidence="6" type="primary">moaC</name>
    <name evidence="8" type="ORF">SAMN06275492_1514</name>
</gene>
<name>A0A1X7L9M9_9BACT</name>
<dbReference type="InterPro" id="IPR002820">
    <property type="entry name" value="Mopterin_CF_biosynth-C_dom"/>
</dbReference>
<dbReference type="InterPro" id="IPR036522">
    <property type="entry name" value="MoaC_sf"/>
</dbReference>
<dbReference type="InterPro" id="IPR051920">
    <property type="entry name" value="MPT_Adenylyltrnsfr/MoaC-Rel"/>
</dbReference>
<dbReference type="PIRSF" id="PIRSF036594">
    <property type="entry name" value="MoaC_MogA"/>
    <property type="match status" value="1"/>
</dbReference>
<dbReference type="SMART" id="SM00852">
    <property type="entry name" value="MoCF_biosynth"/>
    <property type="match status" value="1"/>
</dbReference>
<evidence type="ECO:0000256" key="3">
    <source>
        <dbReference type="ARBA" id="ARBA00012575"/>
    </source>
</evidence>
<dbReference type="NCBIfam" id="TIGR00177">
    <property type="entry name" value="molyb_syn"/>
    <property type="match status" value="1"/>
</dbReference>
<evidence type="ECO:0000313" key="8">
    <source>
        <dbReference type="EMBL" id="SMG49992.1"/>
    </source>
</evidence>
<dbReference type="EC" id="4.6.1.17" evidence="3 6"/>
<protein>
    <recommendedName>
        <fullName evidence="3 6">Cyclic pyranopterin monophosphate synthase</fullName>
        <ecNumber evidence="3 6">4.6.1.17</ecNumber>
    </recommendedName>
    <alternativeName>
        <fullName evidence="6">Molybdenum cofactor biosynthesis protein C</fullName>
    </alternativeName>
</protein>
<dbReference type="PANTHER" id="PTHR43764">
    <property type="entry name" value="MOLYBDENUM COFACTOR BIOSYNTHESIS"/>
    <property type="match status" value="1"/>
</dbReference>
<dbReference type="UniPathway" id="UPA00344"/>
<keyword evidence="4 6" id="KW-0501">Molybdenum cofactor biosynthesis</keyword>
<dbReference type="InterPro" id="IPR047594">
    <property type="entry name" value="MoaC_bact/euk"/>
</dbReference>
<dbReference type="Gene3D" id="3.30.70.640">
    <property type="entry name" value="Molybdopterin cofactor biosynthesis C (MoaC) domain"/>
    <property type="match status" value="1"/>
</dbReference>
<dbReference type="Gene3D" id="3.40.980.10">
    <property type="entry name" value="MoaB/Mog-like domain"/>
    <property type="match status" value="1"/>
</dbReference>
<feature type="domain" description="MoaB/Mog" evidence="7">
    <location>
        <begin position="171"/>
        <end position="315"/>
    </location>
</feature>
<dbReference type="Proteomes" id="UP000193355">
    <property type="component" value="Unassembled WGS sequence"/>
</dbReference>
<dbReference type="OrthoDB" id="9794429at2"/>
<dbReference type="STRING" id="561720.SAMN06275492_1514"/>
<dbReference type="NCBIfam" id="TIGR00581">
    <property type="entry name" value="moaC"/>
    <property type="match status" value="1"/>
</dbReference>
<evidence type="ECO:0000256" key="1">
    <source>
        <dbReference type="ARBA" id="ARBA00001637"/>
    </source>
</evidence>
<comment type="function">
    <text evidence="6">Catalyzes the conversion of (8S)-3',8-cyclo-7,8-dihydroguanosine 5'-triphosphate to cyclic pyranopterin monophosphate (cPMP).</text>
</comment>
<evidence type="ECO:0000313" key="9">
    <source>
        <dbReference type="Proteomes" id="UP000193355"/>
    </source>
</evidence>
<dbReference type="Pfam" id="PF00994">
    <property type="entry name" value="MoCF_biosynth"/>
    <property type="match status" value="1"/>
</dbReference>
<organism evidence="8 9">
    <name type="scientific">Dethiosulfovibrio salsuginis</name>
    <dbReference type="NCBI Taxonomy" id="561720"/>
    <lineage>
        <taxon>Bacteria</taxon>
        <taxon>Thermotogati</taxon>
        <taxon>Synergistota</taxon>
        <taxon>Synergistia</taxon>
        <taxon>Synergistales</taxon>
        <taxon>Dethiosulfovibrionaceae</taxon>
        <taxon>Dethiosulfovibrio</taxon>
    </lineage>
</organism>
<comment type="subunit">
    <text evidence="6">Homohexamer; trimer of dimers.</text>
</comment>